<dbReference type="InterPro" id="IPR027417">
    <property type="entry name" value="P-loop_NTPase"/>
</dbReference>
<dbReference type="AlphaFoldDB" id="A0A5K7SAN8"/>
<evidence type="ECO:0000259" key="2">
    <source>
        <dbReference type="Pfam" id="PF03008"/>
    </source>
</evidence>
<dbReference type="KEGG" id="anf:AQPE_2785"/>
<dbReference type="SUPFAM" id="SSF52540">
    <property type="entry name" value="P-loop containing nucleoside triphosphate hydrolases"/>
    <property type="match status" value="1"/>
</dbReference>
<dbReference type="Proteomes" id="UP001193389">
    <property type="component" value="Chromosome"/>
</dbReference>
<evidence type="ECO:0000313" key="3">
    <source>
        <dbReference type="EMBL" id="BBE18622.1"/>
    </source>
</evidence>
<proteinExistence type="predicted"/>
<feature type="domain" description="DUF234" evidence="2">
    <location>
        <begin position="318"/>
        <end position="403"/>
    </location>
</feature>
<dbReference type="Gene3D" id="3.40.50.300">
    <property type="entry name" value="P-loop containing nucleotide triphosphate hydrolases"/>
    <property type="match status" value="1"/>
</dbReference>
<protein>
    <submittedName>
        <fullName evidence="3">Archaeal ATPase, fused to C-terminal DUF234 domain</fullName>
    </submittedName>
</protein>
<dbReference type="PANTHER" id="PTHR34704:SF1">
    <property type="entry name" value="ATPASE"/>
    <property type="match status" value="1"/>
</dbReference>
<feature type="domain" description="ATPase" evidence="1">
    <location>
        <begin position="3"/>
        <end position="210"/>
    </location>
</feature>
<dbReference type="EMBL" id="AP018694">
    <property type="protein sequence ID" value="BBE18622.1"/>
    <property type="molecule type" value="Genomic_DNA"/>
</dbReference>
<organism evidence="3 4">
    <name type="scientific">Aquipluma nitroreducens</name>
    <dbReference type="NCBI Taxonomy" id="2010828"/>
    <lineage>
        <taxon>Bacteria</taxon>
        <taxon>Pseudomonadati</taxon>
        <taxon>Bacteroidota</taxon>
        <taxon>Bacteroidia</taxon>
        <taxon>Marinilabiliales</taxon>
        <taxon>Prolixibacteraceae</taxon>
        <taxon>Aquipluma</taxon>
    </lineage>
</organism>
<gene>
    <name evidence="3" type="ORF">AQPE_2785</name>
</gene>
<dbReference type="RefSeq" id="WP_318346940.1">
    <property type="nucleotide sequence ID" value="NZ_AP018694.1"/>
</dbReference>
<evidence type="ECO:0000259" key="1">
    <source>
        <dbReference type="Pfam" id="PF01637"/>
    </source>
</evidence>
<dbReference type="GO" id="GO:0005524">
    <property type="term" value="F:ATP binding"/>
    <property type="evidence" value="ECO:0007669"/>
    <property type="project" value="InterPro"/>
</dbReference>
<keyword evidence="4" id="KW-1185">Reference proteome</keyword>
<accession>A0A5K7SAN8</accession>
<reference evidence="3" key="1">
    <citation type="journal article" date="2020" name="Int. J. Syst. Evol. Microbiol.">
        <title>Aquipluma nitroreducens gen. nov. sp. nov., a novel facultatively anaerobic bacterium isolated from a freshwater lake.</title>
        <authorList>
            <person name="Watanabe M."/>
            <person name="Kojima H."/>
            <person name="Fukui M."/>
        </authorList>
    </citation>
    <scope>NUCLEOTIDE SEQUENCE</scope>
    <source>
        <strain evidence="3">MeG22</strain>
    </source>
</reference>
<evidence type="ECO:0000313" key="4">
    <source>
        <dbReference type="Proteomes" id="UP001193389"/>
    </source>
</evidence>
<dbReference type="Pfam" id="PF03008">
    <property type="entry name" value="DUF234"/>
    <property type="match status" value="1"/>
</dbReference>
<sequence length="437" mass="51267">MKFYNREKELGLLSSIKERSATDAQMTVVVGRRRIGKTSLLKKAFENEETALYLFVTKKNEILICEEFKEEIERKLQVKTYGLIAHFKDLFQYLMELSETRNFTLIIDEFQEFYSVNPSVYSEMQNIWDSYKDKSKINLIFCGSIYSLMKNIFENSKEPLFARATERIYLKPFNVNTLKEILADNYSKFKAEDLLAFYTFTGGVAKYVELLVNKKAFTLSKILDEIFRENSLFIDEGRNVLIEEFGKDYATYFSILSLIASSKTSRSEIESILEVSVGGYLERMEIDFNLIKKVRPMFSKPGGRNIKYAIVDNFLNFWFRFIYKYQSAVEIGNFEYLRTLVERDYPTYTGKILERYFTEKFATQHLYSAIGTYWEKGNQNEIDIIAINDFEKTVLVAEVKRKKENISIPLLEEKGKNIQSQLKGYTFEFQGLSMDDM</sequence>
<dbReference type="Pfam" id="PF01637">
    <property type="entry name" value="ATPase_2"/>
    <property type="match status" value="1"/>
</dbReference>
<dbReference type="InterPro" id="IPR004256">
    <property type="entry name" value="DUF234"/>
</dbReference>
<dbReference type="PANTHER" id="PTHR34704">
    <property type="entry name" value="ATPASE"/>
    <property type="match status" value="1"/>
</dbReference>
<name>A0A5K7SAN8_9BACT</name>
<dbReference type="InterPro" id="IPR011579">
    <property type="entry name" value="ATPase_dom"/>
</dbReference>